<proteinExistence type="predicted"/>
<sequence>MRRSFRLTRRAENSLVEIARWTMATFGARQAERYEAELLERCKAIVDGRVHSRSCASLVDDAGDLRFLRAGEHFVVFLERPEQVIIVDFLHSRSDLPRHMSALAALGKRE</sequence>
<evidence type="ECO:0000256" key="1">
    <source>
        <dbReference type="ARBA" id="ARBA00022649"/>
    </source>
</evidence>
<gene>
    <name evidence="2" type="ORF">AB0T83_19135</name>
</gene>
<evidence type="ECO:0000313" key="2">
    <source>
        <dbReference type="EMBL" id="MEV8468871.1"/>
    </source>
</evidence>
<name>A0ABV3LBC8_9RHOB</name>
<dbReference type="Gene3D" id="3.30.2310.20">
    <property type="entry name" value="RelE-like"/>
    <property type="match status" value="1"/>
</dbReference>
<dbReference type="Proteomes" id="UP001553161">
    <property type="component" value="Unassembled WGS sequence"/>
</dbReference>
<organism evidence="2 3">
    <name type="scientific">Meridianimarinicoccus marinus</name>
    <dbReference type="NCBI Taxonomy" id="3231483"/>
    <lineage>
        <taxon>Bacteria</taxon>
        <taxon>Pseudomonadati</taxon>
        <taxon>Pseudomonadota</taxon>
        <taxon>Alphaproteobacteria</taxon>
        <taxon>Rhodobacterales</taxon>
        <taxon>Paracoccaceae</taxon>
        <taxon>Meridianimarinicoccus</taxon>
    </lineage>
</organism>
<protein>
    <submittedName>
        <fullName evidence="2">Type II toxin-antitoxin system RelE/ParE family toxin</fullName>
    </submittedName>
</protein>
<evidence type="ECO:0000313" key="3">
    <source>
        <dbReference type="Proteomes" id="UP001553161"/>
    </source>
</evidence>
<reference evidence="2 3" key="1">
    <citation type="submission" date="2024-07" db="EMBL/GenBank/DDBJ databases">
        <authorList>
            <person name="Kang M."/>
        </authorList>
    </citation>
    <scope>NUCLEOTIDE SEQUENCE [LARGE SCALE GENOMIC DNA]</scope>
    <source>
        <strain evidence="2 3">DFM31</strain>
    </source>
</reference>
<accession>A0ABV3LBC8</accession>
<dbReference type="RefSeq" id="WP_366194827.1">
    <property type="nucleotide sequence ID" value="NZ_JBFBVU010000046.1"/>
</dbReference>
<keyword evidence="3" id="KW-1185">Reference proteome</keyword>
<dbReference type="InterPro" id="IPR035093">
    <property type="entry name" value="RelE/ParE_toxin_dom_sf"/>
</dbReference>
<dbReference type="Pfam" id="PF05016">
    <property type="entry name" value="ParE_toxin"/>
    <property type="match status" value="1"/>
</dbReference>
<keyword evidence="1" id="KW-1277">Toxin-antitoxin system</keyword>
<dbReference type="EMBL" id="JBFBVU010000046">
    <property type="protein sequence ID" value="MEV8468871.1"/>
    <property type="molecule type" value="Genomic_DNA"/>
</dbReference>
<dbReference type="InterPro" id="IPR007712">
    <property type="entry name" value="RelE/ParE_toxin"/>
</dbReference>
<comment type="caution">
    <text evidence="2">The sequence shown here is derived from an EMBL/GenBank/DDBJ whole genome shotgun (WGS) entry which is preliminary data.</text>
</comment>